<evidence type="ECO:0000256" key="8">
    <source>
        <dbReference type="ARBA" id="ARBA00023224"/>
    </source>
</evidence>
<keyword evidence="8 9" id="KW-0807">Transducer</keyword>
<evidence type="ECO:0000256" key="5">
    <source>
        <dbReference type="ARBA" id="ARBA00022989"/>
    </source>
</evidence>
<keyword evidence="4 9" id="KW-0552">Olfaction</keyword>
<dbReference type="Proteomes" id="UP001627154">
    <property type="component" value="Unassembled WGS sequence"/>
</dbReference>
<dbReference type="GO" id="GO:0007165">
    <property type="term" value="P:signal transduction"/>
    <property type="evidence" value="ECO:0007669"/>
    <property type="project" value="UniProtKB-KW"/>
</dbReference>
<sequence>MKSALRMCACWPSASPADDTLPAKFYRILVNVCVTFVCLGGAHEILAFWGQVDMNETIECSLVVSAFNMAVIRLIVFNHNTKEMFQVLDTMRQDWTVNYTSAEDRAVLRNRCRLSFKLAKIFISSVVITWALFSAMPYVEALHGHRRILPFRGYYFFDLDTASSPVYLGVYVINVTLGAFGCSTIAAATSFSLIATIHASAKFAVVKKKFETIDWNEPEQVKTCVQDHQNSIKYAENVETVINVLALGQFLVSTGLLCFAGFQVTTMMKDHGRLMKYSSFLQAAIMELFIFSLGGQLMQTESLDIAEHAYNSQWIGCTKSINIRMIIMRSRKACTITAGKFYDMSLESFLKVLSSSFSYFTVLITVKDG</sequence>
<evidence type="ECO:0000313" key="11">
    <source>
        <dbReference type="Proteomes" id="UP001627154"/>
    </source>
</evidence>
<keyword evidence="5 9" id="KW-1133">Transmembrane helix</keyword>
<keyword evidence="7 9" id="KW-0675">Receptor</keyword>
<keyword evidence="2 9" id="KW-0716">Sensory transduction</keyword>
<keyword evidence="3 9" id="KW-0812">Transmembrane</keyword>
<evidence type="ECO:0000256" key="1">
    <source>
        <dbReference type="ARBA" id="ARBA00004141"/>
    </source>
</evidence>
<dbReference type="GO" id="GO:0005886">
    <property type="term" value="C:plasma membrane"/>
    <property type="evidence" value="ECO:0007669"/>
    <property type="project" value="UniProtKB-SubCell"/>
</dbReference>
<feature type="transmembrane region" description="Helical" evidence="9">
    <location>
        <begin position="274"/>
        <end position="293"/>
    </location>
</feature>
<dbReference type="PANTHER" id="PTHR21137:SF43">
    <property type="entry name" value="ODORANT RECEPTOR 47A-RELATED"/>
    <property type="match status" value="1"/>
</dbReference>
<dbReference type="EMBL" id="JBJJXI010000080">
    <property type="protein sequence ID" value="KAL3395508.1"/>
    <property type="molecule type" value="Genomic_DNA"/>
</dbReference>
<feature type="transmembrane region" description="Helical" evidence="9">
    <location>
        <begin position="166"/>
        <end position="199"/>
    </location>
</feature>
<comment type="caution">
    <text evidence="10">The sequence shown here is derived from an EMBL/GenBank/DDBJ whole genome shotgun (WGS) entry which is preliminary data.</text>
</comment>
<evidence type="ECO:0000313" key="10">
    <source>
        <dbReference type="EMBL" id="KAL3395508.1"/>
    </source>
</evidence>
<evidence type="ECO:0000256" key="6">
    <source>
        <dbReference type="ARBA" id="ARBA00023136"/>
    </source>
</evidence>
<name>A0ABD2WS38_9HYME</name>
<dbReference type="Pfam" id="PF02949">
    <property type="entry name" value="7tm_6"/>
    <property type="match status" value="1"/>
</dbReference>
<organism evidence="10 11">
    <name type="scientific">Trichogramma kaykai</name>
    <dbReference type="NCBI Taxonomy" id="54128"/>
    <lineage>
        <taxon>Eukaryota</taxon>
        <taxon>Metazoa</taxon>
        <taxon>Ecdysozoa</taxon>
        <taxon>Arthropoda</taxon>
        <taxon>Hexapoda</taxon>
        <taxon>Insecta</taxon>
        <taxon>Pterygota</taxon>
        <taxon>Neoptera</taxon>
        <taxon>Endopterygota</taxon>
        <taxon>Hymenoptera</taxon>
        <taxon>Apocrita</taxon>
        <taxon>Proctotrupomorpha</taxon>
        <taxon>Chalcidoidea</taxon>
        <taxon>Trichogrammatidae</taxon>
        <taxon>Trichogramma</taxon>
    </lineage>
</organism>
<dbReference type="InterPro" id="IPR004117">
    <property type="entry name" value="7tm6_olfct_rcpt"/>
</dbReference>
<dbReference type="AlphaFoldDB" id="A0ABD2WS38"/>
<feature type="transmembrane region" description="Helical" evidence="9">
    <location>
        <begin position="118"/>
        <end position="139"/>
    </location>
</feature>
<evidence type="ECO:0000256" key="7">
    <source>
        <dbReference type="ARBA" id="ARBA00023170"/>
    </source>
</evidence>
<gene>
    <name evidence="10" type="ORF">TKK_010339</name>
</gene>
<keyword evidence="6 9" id="KW-0472">Membrane</keyword>
<evidence type="ECO:0000256" key="9">
    <source>
        <dbReference type="RuleBase" id="RU351113"/>
    </source>
</evidence>
<comment type="caution">
    <text evidence="9">Lacks conserved residue(s) required for the propagation of feature annotation.</text>
</comment>
<feature type="transmembrane region" description="Helical" evidence="9">
    <location>
        <begin position="26"/>
        <end position="49"/>
    </location>
</feature>
<evidence type="ECO:0000256" key="4">
    <source>
        <dbReference type="ARBA" id="ARBA00022725"/>
    </source>
</evidence>
<comment type="subcellular location">
    <subcellularLocation>
        <location evidence="9">Cell membrane</location>
        <topology evidence="9">Multi-pass membrane protein</topology>
    </subcellularLocation>
    <subcellularLocation>
        <location evidence="1">Membrane</location>
        <topology evidence="1">Multi-pass membrane protein</topology>
    </subcellularLocation>
</comment>
<accession>A0ABD2WS38</accession>
<protein>
    <recommendedName>
        <fullName evidence="9">Odorant receptor</fullName>
    </recommendedName>
</protein>
<keyword evidence="11" id="KW-1185">Reference proteome</keyword>
<dbReference type="PANTHER" id="PTHR21137">
    <property type="entry name" value="ODORANT RECEPTOR"/>
    <property type="match status" value="1"/>
</dbReference>
<feature type="transmembrane region" description="Helical" evidence="9">
    <location>
        <begin position="241"/>
        <end position="262"/>
    </location>
</feature>
<reference evidence="10 11" key="1">
    <citation type="journal article" date="2024" name="bioRxiv">
        <title>A reference genome for Trichogramma kaykai: A tiny desert-dwelling parasitoid wasp with competing sex-ratio distorters.</title>
        <authorList>
            <person name="Culotta J."/>
            <person name="Lindsey A.R."/>
        </authorList>
    </citation>
    <scope>NUCLEOTIDE SEQUENCE [LARGE SCALE GENOMIC DNA]</scope>
    <source>
        <strain evidence="10 11">KSX58</strain>
    </source>
</reference>
<comment type="similarity">
    <text evidence="9">Belongs to the insect chemoreceptor superfamily. Heteromeric odorant receptor channel (TC 1.A.69) family.</text>
</comment>
<evidence type="ECO:0000256" key="2">
    <source>
        <dbReference type="ARBA" id="ARBA00022606"/>
    </source>
</evidence>
<evidence type="ECO:0000256" key="3">
    <source>
        <dbReference type="ARBA" id="ARBA00022692"/>
    </source>
</evidence>
<proteinExistence type="inferred from homology"/>
<dbReference type="GO" id="GO:0007608">
    <property type="term" value="P:sensory perception of smell"/>
    <property type="evidence" value="ECO:0007669"/>
    <property type="project" value="UniProtKB-KW"/>
</dbReference>